<gene>
    <name evidence="3" type="ORF">GOODEAATRI_007513</name>
</gene>
<accession>A0ABV0PC67</accession>
<dbReference type="Proteomes" id="UP001476798">
    <property type="component" value="Unassembled WGS sequence"/>
</dbReference>
<organism evidence="3 4">
    <name type="scientific">Goodea atripinnis</name>
    <dbReference type="NCBI Taxonomy" id="208336"/>
    <lineage>
        <taxon>Eukaryota</taxon>
        <taxon>Metazoa</taxon>
        <taxon>Chordata</taxon>
        <taxon>Craniata</taxon>
        <taxon>Vertebrata</taxon>
        <taxon>Euteleostomi</taxon>
        <taxon>Actinopterygii</taxon>
        <taxon>Neopterygii</taxon>
        <taxon>Teleostei</taxon>
        <taxon>Neoteleostei</taxon>
        <taxon>Acanthomorphata</taxon>
        <taxon>Ovalentaria</taxon>
        <taxon>Atherinomorphae</taxon>
        <taxon>Cyprinodontiformes</taxon>
        <taxon>Goodeidae</taxon>
        <taxon>Goodea</taxon>
    </lineage>
</organism>
<dbReference type="PANTHER" id="PTHR32123">
    <property type="entry name" value="BICD FAMILY-LIKE CARGO ADAPTER"/>
    <property type="match status" value="1"/>
</dbReference>
<sequence>MDRLHEWSFKPKKLELEEDFYFDYGAEEITDYQDPSELLAALKQKEEEVILAAQLGNALLLENRQLKEQSEKLHEQFTDNLEELEQGRHELRLKLEGCQSQWESQVGDLERDVRELSAQVERLTQALSMAERDKGRLQLEHSEQTHRLREELKTAMEVERAMSSELQALKQELQQKGGHNRQQDEELISAMKEQVLRLTQKEQELEQRLESVSQENAELRASLTSLQTRLAQHDQLDQQQSQQLREAWQEVEVARGRSQQLQAQVEELQEVSLQESRSHLDASLLSELEAADWGISKEQITQEMGFILQLLLPLTRGLSNSDVMDEQQDLRAVLHQLKGVAQTLSQASSLQEVNLGFVDRMADHCGNLSAAQELRDQNAQLQQENAELLLKLQSIQDQKDFVKQAIRDRDEAIAKKNLMEAELVRSKSDMMCLNNQLLEAIQRKLELSQELEAWQ</sequence>
<dbReference type="InterPro" id="IPR051149">
    <property type="entry name" value="Spindly/BICDR_Dynein_Adapter"/>
</dbReference>
<protein>
    <submittedName>
        <fullName evidence="3">Uncharacterized protein</fullName>
    </submittedName>
</protein>
<feature type="coiled-coil region" evidence="2">
    <location>
        <begin position="67"/>
        <end position="271"/>
    </location>
</feature>
<dbReference type="PANTHER" id="PTHR32123:SF10">
    <property type="entry name" value="BICD FAMILY-LIKE CARGO ADAPTER 1-RELATED"/>
    <property type="match status" value="1"/>
</dbReference>
<reference evidence="3 4" key="1">
    <citation type="submission" date="2021-06" db="EMBL/GenBank/DDBJ databases">
        <authorList>
            <person name="Palmer J.M."/>
        </authorList>
    </citation>
    <scope>NUCLEOTIDE SEQUENCE [LARGE SCALE GENOMIC DNA]</scope>
    <source>
        <strain evidence="3 4">GA_2019</strain>
        <tissue evidence="3">Muscle</tissue>
    </source>
</reference>
<keyword evidence="4" id="KW-1185">Reference proteome</keyword>
<evidence type="ECO:0000313" key="3">
    <source>
        <dbReference type="EMBL" id="MEQ2181066.1"/>
    </source>
</evidence>
<evidence type="ECO:0000313" key="4">
    <source>
        <dbReference type="Proteomes" id="UP001476798"/>
    </source>
</evidence>
<proteinExistence type="predicted"/>
<evidence type="ECO:0000256" key="1">
    <source>
        <dbReference type="ARBA" id="ARBA00023054"/>
    </source>
</evidence>
<feature type="coiled-coil region" evidence="2">
    <location>
        <begin position="367"/>
        <end position="450"/>
    </location>
</feature>
<feature type="non-terminal residue" evidence="3">
    <location>
        <position position="455"/>
    </location>
</feature>
<evidence type="ECO:0000256" key="2">
    <source>
        <dbReference type="SAM" id="Coils"/>
    </source>
</evidence>
<keyword evidence="1 2" id="KW-0175">Coiled coil</keyword>
<name>A0ABV0PC67_9TELE</name>
<dbReference type="EMBL" id="JAHRIO010070348">
    <property type="protein sequence ID" value="MEQ2181066.1"/>
    <property type="molecule type" value="Genomic_DNA"/>
</dbReference>
<comment type="caution">
    <text evidence="3">The sequence shown here is derived from an EMBL/GenBank/DDBJ whole genome shotgun (WGS) entry which is preliminary data.</text>
</comment>